<evidence type="ECO:0000256" key="1">
    <source>
        <dbReference type="SAM" id="MobiDB-lite"/>
    </source>
</evidence>
<dbReference type="EMBL" id="MU005576">
    <property type="protein sequence ID" value="KAF2686827.1"/>
    <property type="molecule type" value="Genomic_DNA"/>
</dbReference>
<reference evidence="2" key="1">
    <citation type="journal article" date="2020" name="Stud. Mycol.">
        <title>101 Dothideomycetes genomes: a test case for predicting lifestyles and emergence of pathogens.</title>
        <authorList>
            <person name="Haridas S."/>
            <person name="Albert R."/>
            <person name="Binder M."/>
            <person name="Bloem J."/>
            <person name="Labutti K."/>
            <person name="Salamov A."/>
            <person name="Andreopoulos B."/>
            <person name="Baker S."/>
            <person name="Barry K."/>
            <person name="Bills G."/>
            <person name="Bluhm B."/>
            <person name="Cannon C."/>
            <person name="Castanera R."/>
            <person name="Culley D."/>
            <person name="Daum C."/>
            <person name="Ezra D."/>
            <person name="Gonzalez J."/>
            <person name="Henrissat B."/>
            <person name="Kuo A."/>
            <person name="Liang C."/>
            <person name="Lipzen A."/>
            <person name="Lutzoni F."/>
            <person name="Magnuson J."/>
            <person name="Mondo S."/>
            <person name="Nolan M."/>
            <person name="Ohm R."/>
            <person name="Pangilinan J."/>
            <person name="Park H.-J."/>
            <person name="Ramirez L."/>
            <person name="Alfaro M."/>
            <person name="Sun H."/>
            <person name="Tritt A."/>
            <person name="Yoshinaga Y."/>
            <person name="Zwiers L.-H."/>
            <person name="Turgeon B."/>
            <person name="Goodwin S."/>
            <person name="Spatafora J."/>
            <person name="Crous P."/>
            <person name="Grigoriev I."/>
        </authorList>
    </citation>
    <scope>NUCLEOTIDE SEQUENCE</scope>
    <source>
        <strain evidence="2">CBS 122367</strain>
    </source>
</reference>
<dbReference type="OrthoDB" id="2951834at2759"/>
<sequence length="411" mass="46477">MYTHTKPLQKTSTFPLFALPAELRVAIYTAALTAPSDLLARPHTRLLSQDPHLTTGALLSTCKQVHFEAHSILYTQNTFCVGSDAEDAKEGVRWLHRIGKANAGLLRTVVVEMRETGLLADVFPYVTFLAALRKSSTGLRELSIWTGRGSYLPWASEWLVAGELARFYRLEKMVIGDGMAGRWSDRFGRLRDKYGVKIEVVSIESLVWKERARRVERWRERFQRERLEERIGEWEVGMQRELREWECVRAWRDVCPCGECVERRKNSATDSSAGKGMEVAMSECRCDDCEWVHKHGTPEQRVLSCFDVHEWAANGGVDGALRFQSVGRQLGNASQSEGSMARRARTCWPDRKQQESPNRPPLPPLPTSERNGQPSASEETVGGTDLYPDPAFSLSAYGTGGYTPKKRLRIQ</sequence>
<accession>A0A6G1J8F8</accession>
<dbReference type="PANTHER" id="PTHR42085">
    <property type="entry name" value="F-BOX DOMAIN-CONTAINING PROTEIN"/>
    <property type="match status" value="1"/>
</dbReference>
<proteinExistence type="predicted"/>
<evidence type="ECO:0000313" key="2">
    <source>
        <dbReference type="EMBL" id="KAF2686827.1"/>
    </source>
</evidence>
<keyword evidence="3" id="KW-1185">Reference proteome</keyword>
<protein>
    <recommendedName>
        <fullName evidence="4">F-box domain-containing protein</fullName>
    </recommendedName>
</protein>
<evidence type="ECO:0008006" key="4">
    <source>
        <dbReference type="Google" id="ProtNLM"/>
    </source>
</evidence>
<feature type="region of interest" description="Disordered" evidence="1">
    <location>
        <begin position="331"/>
        <end position="411"/>
    </location>
</feature>
<name>A0A6G1J8F8_9PLEO</name>
<dbReference type="AlphaFoldDB" id="A0A6G1J8F8"/>
<organism evidence="2 3">
    <name type="scientific">Lentithecium fluviatile CBS 122367</name>
    <dbReference type="NCBI Taxonomy" id="1168545"/>
    <lineage>
        <taxon>Eukaryota</taxon>
        <taxon>Fungi</taxon>
        <taxon>Dikarya</taxon>
        <taxon>Ascomycota</taxon>
        <taxon>Pezizomycotina</taxon>
        <taxon>Dothideomycetes</taxon>
        <taxon>Pleosporomycetidae</taxon>
        <taxon>Pleosporales</taxon>
        <taxon>Massarineae</taxon>
        <taxon>Lentitheciaceae</taxon>
        <taxon>Lentithecium</taxon>
    </lineage>
</organism>
<dbReference type="InterPro" id="IPR038883">
    <property type="entry name" value="AN11006-like"/>
</dbReference>
<dbReference type="PANTHER" id="PTHR42085:SF8">
    <property type="entry name" value="F-BOX DOMAIN-CONTAINING PROTEIN"/>
    <property type="match status" value="1"/>
</dbReference>
<evidence type="ECO:0000313" key="3">
    <source>
        <dbReference type="Proteomes" id="UP000799291"/>
    </source>
</evidence>
<dbReference type="Proteomes" id="UP000799291">
    <property type="component" value="Unassembled WGS sequence"/>
</dbReference>
<gene>
    <name evidence="2" type="ORF">K458DRAFT_485973</name>
</gene>